<dbReference type="EMBL" id="CP015249">
    <property type="protein sequence ID" value="ANB18225.1"/>
    <property type="molecule type" value="Genomic_DNA"/>
</dbReference>
<dbReference type="SUPFAM" id="SSF54427">
    <property type="entry name" value="NTF2-like"/>
    <property type="match status" value="1"/>
</dbReference>
<dbReference type="STRING" id="1300342.I596_2213"/>
<keyword evidence="3" id="KW-1185">Reference proteome</keyword>
<gene>
    <name evidence="2" type="ORF">I596_2213</name>
</gene>
<dbReference type="OrthoDB" id="5733909at2"/>
<evidence type="ECO:0000313" key="2">
    <source>
        <dbReference type="EMBL" id="ANB18225.1"/>
    </source>
</evidence>
<sequence>MSKLSRQQLIDLAVNDYFGNVDKKNMDAVLATCHADCAVTIQTDHLTHSGIDGIRRMFENLFAGFEEIWHGDFEVTADPENQTVSARFNVRLKDAQGRETRLSNCNFWYVEDGKFRRYYVFMSGENVLR</sequence>
<evidence type="ECO:0000313" key="3">
    <source>
        <dbReference type="Proteomes" id="UP000076830"/>
    </source>
</evidence>
<dbReference type="KEGG" id="dko:I596_2213"/>
<dbReference type="Proteomes" id="UP000076830">
    <property type="component" value="Chromosome"/>
</dbReference>
<dbReference type="PATRIC" id="fig|1300342.3.peg.2157"/>
<dbReference type="Pfam" id="PF12680">
    <property type="entry name" value="SnoaL_2"/>
    <property type="match status" value="1"/>
</dbReference>
<organism evidence="2 3">
    <name type="scientific">Dokdonella koreensis DS-123</name>
    <dbReference type="NCBI Taxonomy" id="1300342"/>
    <lineage>
        <taxon>Bacteria</taxon>
        <taxon>Pseudomonadati</taxon>
        <taxon>Pseudomonadota</taxon>
        <taxon>Gammaproteobacteria</taxon>
        <taxon>Lysobacterales</taxon>
        <taxon>Rhodanobacteraceae</taxon>
        <taxon>Dokdonella</taxon>
    </lineage>
</organism>
<dbReference type="InterPro" id="IPR032710">
    <property type="entry name" value="NTF2-like_dom_sf"/>
</dbReference>
<dbReference type="AlphaFoldDB" id="A0A160DUR6"/>
<dbReference type="Gene3D" id="3.10.450.50">
    <property type="match status" value="1"/>
</dbReference>
<reference evidence="2 3" key="1">
    <citation type="submission" date="2016-04" db="EMBL/GenBank/DDBJ databases">
        <title>Complete genome sequence of Dokdonella koreensis DS-123T.</title>
        <authorList>
            <person name="Kim J.F."/>
            <person name="Lee H."/>
            <person name="Kwak M.-J."/>
        </authorList>
    </citation>
    <scope>NUCLEOTIDE SEQUENCE [LARGE SCALE GENOMIC DNA]</scope>
    <source>
        <strain evidence="2 3">DS-123</strain>
    </source>
</reference>
<evidence type="ECO:0000259" key="1">
    <source>
        <dbReference type="Pfam" id="PF12680"/>
    </source>
</evidence>
<dbReference type="InterPro" id="IPR037401">
    <property type="entry name" value="SnoaL-like"/>
</dbReference>
<dbReference type="RefSeq" id="WP_067647363.1">
    <property type="nucleotide sequence ID" value="NZ_CP015249.1"/>
</dbReference>
<feature type="domain" description="SnoaL-like" evidence="1">
    <location>
        <begin position="14"/>
        <end position="117"/>
    </location>
</feature>
<protein>
    <recommendedName>
        <fullName evidence="1">SnoaL-like domain-containing protein</fullName>
    </recommendedName>
</protein>
<proteinExistence type="predicted"/>
<accession>A0A160DUR6</accession>
<name>A0A160DUR6_9GAMM</name>